<evidence type="ECO:0000256" key="1">
    <source>
        <dbReference type="SAM" id="MobiDB-lite"/>
    </source>
</evidence>
<feature type="compositionally biased region" description="Basic and acidic residues" evidence="1">
    <location>
        <begin position="199"/>
        <end position="215"/>
    </location>
</feature>
<feature type="non-terminal residue" evidence="2">
    <location>
        <position position="362"/>
    </location>
</feature>
<dbReference type="EMBL" id="UYRV01021589">
    <property type="protein sequence ID" value="VDK69907.1"/>
    <property type="molecule type" value="Genomic_DNA"/>
</dbReference>
<protein>
    <submittedName>
        <fullName evidence="2">Uncharacterized protein</fullName>
    </submittedName>
</protein>
<keyword evidence="3" id="KW-1185">Reference proteome</keyword>
<organism evidence="2 3">
    <name type="scientific">Cylicostephanus goldi</name>
    <name type="common">Nematode worm</name>
    <dbReference type="NCBI Taxonomy" id="71465"/>
    <lineage>
        <taxon>Eukaryota</taxon>
        <taxon>Metazoa</taxon>
        <taxon>Ecdysozoa</taxon>
        <taxon>Nematoda</taxon>
        <taxon>Chromadorea</taxon>
        <taxon>Rhabditida</taxon>
        <taxon>Rhabditina</taxon>
        <taxon>Rhabditomorpha</taxon>
        <taxon>Strongyloidea</taxon>
        <taxon>Strongylidae</taxon>
        <taxon>Cylicostephanus</taxon>
    </lineage>
</organism>
<evidence type="ECO:0000313" key="3">
    <source>
        <dbReference type="Proteomes" id="UP000271889"/>
    </source>
</evidence>
<accession>A0A3P6SCK8</accession>
<feature type="compositionally biased region" description="Low complexity" evidence="1">
    <location>
        <begin position="114"/>
        <end position="128"/>
    </location>
</feature>
<feature type="compositionally biased region" description="Basic and acidic residues" evidence="1">
    <location>
        <begin position="174"/>
        <end position="184"/>
    </location>
</feature>
<feature type="compositionally biased region" description="Basic residues" evidence="1">
    <location>
        <begin position="242"/>
        <end position="255"/>
    </location>
</feature>
<feature type="region of interest" description="Disordered" evidence="1">
    <location>
        <begin position="114"/>
        <end position="296"/>
    </location>
</feature>
<dbReference type="Proteomes" id="UP000271889">
    <property type="component" value="Unassembled WGS sequence"/>
</dbReference>
<evidence type="ECO:0000313" key="2">
    <source>
        <dbReference type="EMBL" id="VDK69907.1"/>
    </source>
</evidence>
<proteinExistence type="predicted"/>
<dbReference type="AlphaFoldDB" id="A0A3P6SCK8"/>
<sequence>MPPSAMPPIMVAPQGMTVSATVPVTTASTTQTTQGTTVVDTLPATSSLTAHTTVTTTVPSTSASTAPTTVIPSTTTRRQRILVGADPEFDDGDFGDDEKNEEFDAVLAATRSVRTSRTTMTSTSTPTTLAKESSEESSEEEEAMKTTIRTTTAAAQDEELEPTTLSSNDAFRAAIKEQRAEALRMRNQGGNDEENPSADLKEPNSETIKKLEREMKAKRRLERLKPKKTDDKGDEENGGVNRKGKAKVKKIKTIKTTKVIVSNDNDKETDVTTSKSSQEQDEGDEETREERHETKLKKKLVKKIEEEVAGSIDEEPIGAGAQLVTDIPEEPILQTVVKHTKKIVVKIKKPNKGKSNKMEEMK</sequence>
<name>A0A3P6SCK8_CYLGO</name>
<reference evidence="2 3" key="1">
    <citation type="submission" date="2018-11" db="EMBL/GenBank/DDBJ databases">
        <authorList>
            <consortium name="Pathogen Informatics"/>
        </authorList>
    </citation>
    <scope>NUCLEOTIDE SEQUENCE [LARGE SCALE GENOMIC DNA]</scope>
</reference>
<gene>
    <name evidence="2" type="ORF">CGOC_LOCUS6565</name>
</gene>